<dbReference type="InterPro" id="IPR000794">
    <property type="entry name" value="Beta-ketoacyl_synthase"/>
</dbReference>
<dbReference type="PANTHER" id="PTHR11712">
    <property type="entry name" value="POLYKETIDE SYNTHASE-RELATED"/>
    <property type="match status" value="1"/>
</dbReference>
<proteinExistence type="predicted"/>
<dbReference type="EMBL" id="LR031878">
    <property type="protein sequence ID" value="VDD50911.1"/>
    <property type="molecule type" value="Genomic_DNA"/>
</dbReference>
<reference evidence="4" key="1">
    <citation type="submission" date="2018-11" db="EMBL/GenBank/DDBJ databases">
        <authorList>
            <consortium name="Genoscope - CEA"/>
            <person name="William W."/>
        </authorList>
    </citation>
    <scope>NUCLEOTIDE SEQUENCE</scope>
</reference>
<dbReference type="EC" id="2.3.1.41" evidence="1"/>
<name>A0A3P6FV69_BRAOL</name>
<protein>
    <recommendedName>
        <fullName evidence="1">beta-ketoacyl-[acyl-carrier-protein] synthase I</fullName>
        <ecNumber evidence="1">2.3.1.41</ecNumber>
    </recommendedName>
</protein>
<sequence>MAMSVWWTMSLKRHILRKELPFMIGHFLYASLFSSITNTLCVCFLEKLSCKFIILFSLSRSRALSTKYSSSQQEASRPFDCGQERFLIGEGSVVIVLQEIEHAKKRGAKVYAELCGYGIMKSSWHLGDAHHITQPPEDGKGAILAMSVALRHVN</sequence>
<keyword evidence="2" id="KW-0808">Transferase</keyword>
<evidence type="ECO:0000313" key="4">
    <source>
        <dbReference type="EMBL" id="VDD50911.1"/>
    </source>
</evidence>
<dbReference type="InterPro" id="IPR016039">
    <property type="entry name" value="Thiolase-like"/>
</dbReference>
<dbReference type="PANTHER" id="PTHR11712:SF297">
    <property type="entry name" value="3-OXOACYL-[ACYL-CARRIER-PROTEIN] SYNTHASE, MITOCHONDRIAL"/>
    <property type="match status" value="1"/>
</dbReference>
<keyword evidence="3" id="KW-0812">Transmembrane</keyword>
<dbReference type="SMR" id="A0A3P6FV69"/>
<evidence type="ECO:0000256" key="1">
    <source>
        <dbReference type="ARBA" id="ARBA00013191"/>
    </source>
</evidence>
<evidence type="ECO:0000256" key="2">
    <source>
        <dbReference type="ARBA" id="ARBA00022679"/>
    </source>
</evidence>
<dbReference type="AlphaFoldDB" id="A0A3P6FV69"/>
<dbReference type="GO" id="GO:0005739">
    <property type="term" value="C:mitochondrion"/>
    <property type="evidence" value="ECO:0007669"/>
    <property type="project" value="TreeGrafter"/>
</dbReference>
<feature type="transmembrane region" description="Helical" evidence="3">
    <location>
        <begin position="20"/>
        <end position="45"/>
    </location>
</feature>
<accession>A0A3P6FV69</accession>
<evidence type="ECO:0000256" key="3">
    <source>
        <dbReference type="SAM" id="Phobius"/>
    </source>
</evidence>
<dbReference type="GO" id="GO:0004315">
    <property type="term" value="F:3-oxoacyl-[acyl-carrier-protein] synthase activity"/>
    <property type="evidence" value="ECO:0007669"/>
    <property type="project" value="UniProtKB-EC"/>
</dbReference>
<gene>
    <name evidence="4" type="ORF">BOLC1T03300H</name>
</gene>
<organism evidence="4">
    <name type="scientific">Brassica oleracea</name>
    <name type="common">Wild cabbage</name>
    <dbReference type="NCBI Taxonomy" id="3712"/>
    <lineage>
        <taxon>Eukaryota</taxon>
        <taxon>Viridiplantae</taxon>
        <taxon>Streptophyta</taxon>
        <taxon>Embryophyta</taxon>
        <taxon>Tracheophyta</taxon>
        <taxon>Spermatophyta</taxon>
        <taxon>Magnoliopsida</taxon>
        <taxon>eudicotyledons</taxon>
        <taxon>Gunneridae</taxon>
        <taxon>Pentapetalae</taxon>
        <taxon>rosids</taxon>
        <taxon>malvids</taxon>
        <taxon>Brassicales</taxon>
        <taxon>Brassicaceae</taxon>
        <taxon>Brassiceae</taxon>
        <taxon>Brassica</taxon>
    </lineage>
</organism>
<dbReference type="GO" id="GO:0006633">
    <property type="term" value="P:fatty acid biosynthetic process"/>
    <property type="evidence" value="ECO:0007669"/>
    <property type="project" value="TreeGrafter"/>
</dbReference>
<keyword evidence="3" id="KW-1133">Transmembrane helix</keyword>
<dbReference type="SUPFAM" id="SSF53901">
    <property type="entry name" value="Thiolase-like"/>
    <property type="match status" value="1"/>
</dbReference>
<dbReference type="Gene3D" id="3.40.47.10">
    <property type="match status" value="1"/>
</dbReference>
<keyword evidence="3" id="KW-0472">Membrane</keyword>